<evidence type="ECO:0000256" key="1">
    <source>
        <dbReference type="SAM" id="MobiDB-lite"/>
    </source>
</evidence>
<gene>
    <name evidence="3" type="ORF">ASPZODRAFT_63534</name>
</gene>
<proteinExistence type="predicted"/>
<dbReference type="PANTHER" id="PTHR47843">
    <property type="entry name" value="BTB DOMAIN-CONTAINING PROTEIN-RELATED"/>
    <property type="match status" value="1"/>
</dbReference>
<dbReference type="GeneID" id="34615627"/>
<reference evidence="4" key="1">
    <citation type="journal article" date="2017" name="Genome Biol.">
        <title>Comparative genomics reveals high biological diversity and specific adaptations in the industrially and medically important fungal genus Aspergillus.</title>
        <authorList>
            <person name="de Vries R.P."/>
            <person name="Riley R."/>
            <person name="Wiebenga A."/>
            <person name="Aguilar-Osorio G."/>
            <person name="Amillis S."/>
            <person name="Uchima C.A."/>
            <person name="Anderluh G."/>
            <person name="Asadollahi M."/>
            <person name="Askin M."/>
            <person name="Barry K."/>
            <person name="Battaglia E."/>
            <person name="Bayram O."/>
            <person name="Benocci T."/>
            <person name="Braus-Stromeyer S.A."/>
            <person name="Caldana C."/>
            <person name="Canovas D."/>
            <person name="Cerqueira G.C."/>
            <person name="Chen F."/>
            <person name="Chen W."/>
            <person name="Choi C."/>
            <person name="Clum A."/>
            <person name="Dos Santos R.A."/>
            <person name="Damasio A.R."/>
            <person name="Diallinas G."/>
            <person name="Emri T."/>
            <person name="Fekete E."/>
            <person name="Flipphi M."/>
            <person name="Freyberg S."/>
            <person name="Gallo A."/>
            <person name="Gournas C."/>
            <person name="Habgood R."/>
            <person name="Hainaut M."/>
            <person name="Harispe M.L."/>
            <person name="Henrissat B."/>
            <person name="Hilden K.S."/>
            <person name="Hope R."/>
            <person name="Hossain A."/>
            <person name="Karabika E."/>
            <person name="Karaffa L."/>
            <person name="Karanyi Z."/>
            <person name="Krasevec N."/>
            <person name="Kuo A."/>
            <person name="Kusch H."/>
            <person name="LaButti K."/>
            <person name="Lagendijk E.L."/>
            <person name="Lapidus A."/>
            <person name="Levasseur A."/>
            <person name="Lindquist E."/>
            <person name="Lipzen A."/>
            <person name="Logrieco A.F."/>
            <person name="MacCabe A."/>
            <person name="Maekelae M.R."/>
            <person name="Malavazi I."/>
            <person name="Melin P."/>
            <person name="Meyer V."/>
            <person name="Mielnichuk N."/>
            <person name="Miskei M."/>
            <person name="Molnar A.P."/>
            <person name="Mule G."/>
            <person name="Ngan C.Y."/>
            <person name="Orejas M."/>
            <person name="Orosz E."/>
            <person name="Ouedraogo J.P."/>
            <person name="Overkamp K.M."/>
            <person name="Park H.-S."/>
            <person name="Perrone G."/>
            <person name="Piumi F."/>
            <person name="Punt P.J."/>
            <person name="Ram A.F."/>
            <person name="Ramon A."/>
            <person name="Rauscher S."/>
            <person name="Record E."/>
            <person name="Riano-Pachon D.M."/>
            <person name="Robert V."/>
            <person name="Roehrig J."/>
            <person name="Ruller R."/>
            <person name="Salamov A."/>
            <person name="Salih N.S."/>
            <person name="Samson R.A."/>
            <person name="Sandor E."/>
            <person name="Sanguinetti M."/>
            <person name="Schuetze T."/>
            <person name="Sepcic K."/>
            <person name="Shelest E."/>
            <person name="Sherlock G."/>
            <person name="Sophianopoulou V."/>
            <person name="Squina F.M."/>
            <person name="Sun H."/>
            <person name="Susca A."/>
            <person name="Todd R.B."/>
            <person name="Tsang A."/>
            <person name="Unkles S.E."/>
            <person name="van de Wiele N."/>
            <person name="van Rossen-Uffink D."/>
            <person name="Oliveira J.V."/>
            <person name="Vesth T.C."/>
            <person name="Visser J."/>
            <person name="Yu J.-H."/>
            <person name="Zhou M."/>
            <person name="Andersen M.R."/>
            <person name="Archer D.B."/>
            <person name="Baker S.E."/>
            <person name="Benoit I."/>
            <person name="Brakhage A.A."/>
            <person name="Braus G.H."/>
            <person name="Fischer R."/>
            <person name="Frisvad J.C."/>
            <person name="Goldman G.H."/>
            <person name="Houbraken J."/>
            <person name="Oakley B."/>
            <person name="Pocsi I."/>
            <person name="Scazzocchio C."/>
            <person name="Seiboth B."/>
            <person name="vanKuyk P.A."/>
            <person name="Wortman J."/>
            <person name="Dyer P.S."/>
            <person name="Grigoriev I.V."/>
        </authorList>
    </citation>
    <scope>NUCLEOTIDE SEQUENCE [LARGE SCALE GENOMIC DNA]</scope>
    <source>
        <strain evidence="4">CBS 506.65</strain>
    </source>
</reference>
<dbReference type="Pfam" id="PF00651">
    <property type="entry name" value="BTB"/>
    <property type="match status" value="1"/>
</dbReference>
<feature type="domain" description="BTB" evidence="2">
    <location>
        <begin position="56"/>
        <end position="124"/>
    </location>
</feature>
<dbReference type="CDD" id="cd18186">
    <property type="entry name" value="BTB_POZ_ZBTB_KLHL-like"/>
    <property type="match status" value="1"/>
</dbReference>
<dbReference type="RefSeq" id="XP_022582299.1">
    <property type="nucleotide sequence ID" value="XM_022729163.1"/>
</dbReference>
<dbReference type="SUPFAM" id="SSF54695">
    <property type="entry name" value="POZ domain"/>
    <property type="match status" value="1"/>
</dbReference>
<dbReference type="OrthoDB" id="45365at2759"/>
<protein>
    <recommendedName>
        <fullName evidence="2">BTB domain-containing protein</fullName>
    </recommendedName>
</protein>
<keyword evidence="4" id="KW-1185">Reference proteome</keyword>
<evidence type="ECO:0000259" key="2">
    <source>
        <dbReference type="PROSITE" id="PS50097"/>
    </source>
</evidence>
<dbReference type="STRING" id="1073090.A0A1L9SKN5"/>
<organism evidence="3 4">
    <name type="scientific">Penicilliopsis zonata CBS 506.65</name>
    <dbReference type="NCBI Taxonomy" id="1073090"/>
    <lineage>
        <taxon>Eukaryota</taxon>
        <taxon>Fungi</taxon>
        <taxon>Dikarya</taxon>
        <taxon>Ascomycota</taxon>
        <taxon>Pezizomycotina</taxon>
        <taxon>Eurotiomycetes</taxon>
        <taxon>Eurotiomycetidae</taxon>
        <taxon>Eurotiales</taxon>
        <taxon>Aspergillaceae</taxon>
        <taxon>Penicilliopsis</taxon>
    </lineage>
</organism>
<dbReference type="EMBL" id="KV878340">
    <property type="protein sequence ID" value="OJJ47789.1"/>
    <property type="molecule type" value="Genomic_DNA"/>
</dbReference>
<name>A0A1L9SKN5_9EURO</name>
<evidence type="ECO:0000313" key="4">
    <source>
        <dbReference type="Proteomes" id="UP000184188"/>
    </source>
</evidence>
<feature type="region of interest" description="Disordered" evidence="1">
    <location>
        <begin position="1"/>
        <end position="58"/>
    </location>
</feature>
<dbReference type="InterPro" id="IPR000210">
    <property type="entry name" value="BTB/POZ_dom"/>
</dbReference>
<accession>A0A1L9SKN5</accession>
<dbReference type="Proteomes" id="UP000184188">
    <property type="component" value="Unassembled WGS sequence"/>
</dbReference>
<dbReference type="Gene3D" id="3.30.710.10">
    <property type="entry name" value="Potassium Channel Kv1.1, Chain A"/>
    <property type="match status" value="1"/>
</dbReference>
<dbReference type="VEuPathDB" id="FungiDB:ASPZODRAFT_63534"/>
<dbReference type="InterPro" id="IPR011333">
    <property type="entry name" value="SKP1/BTB/POZ_sf"/>
</dbReference>
<sequence length="270" mass="30298">MLAKRPSVGPTESLSSKYRAGKASSRVRRSLRDSSLVSRRHRKPDNSSEGSPRRSPMVTLSVGPARRLFAAHEEILCVSPFFATSCRGQFLEAHGRRIHLPDEQPEILSCVLEYLYKGDYSPRLLHNERLDTWELEGVTVTADGQTSDATFFHQGVGLTILKDTAVYCAAEKYGLDQLKRLALRKQGLHSGIQCSTILTSARYAYANTPDTDSKLRAHYLALIIRCRHTFKRSGTMQMEMEEGGKLFFDLFVAMCNHMDDLTSSKAHLPC</sequence>
<dbReference type="AlphaFoldDB" id="A0A1L9SKN5"/>
<dbReference type="PANTHER" id="PTHR47843:SF1">
    <property type="entry name" value="BTB DOMAIN-CONTAINING PROTEIN"/>
    <property type="match status" value="1"/>
</dbReference>
<evidence type="ECO:0000313" key="3">
    <source>
        <dbReference type="EMBL" id="OJJ47789.1"/>
    </source>
</evidence>
<dbReference type="PROSITE" id="PS50097">
    <property type="entry name" value="BTB"/>
    <property type="match status" value="1"/>
</dbReference>